<dbReference type="Pfam" id="PF16355">
    <property type="entry name" value="DUF4982"/>
    <property type="match status" value="1"/>
</dbReference>
<dbReference type="Gene3D" id="2.60.40.10">
    <property type="entry name" value="Immunoglobulins"/>
    <property type="match status" value="1"/>
</dbReference>
<evidence type="ECO:0000313" key="2">
    <source>
        <dbReference type="EMBL" id="SEA73544.1"/>
    </source>
</evidence>
<dbReference type="STRING" id="425514.SAMN05443550_1053"/>
<dbReference type="InterPro" id="IPR017853">
    <property type="entry name" value="GH"/>
</dbReference>
<dbReference type="Gene3D" id="3.20.20.80">
    <property type="entry name" value="Glycosidases"/>
    <property type="match status" value="1"/>
</dbReference>
<dbReference type="InterPro" id="IPR051913">
    <property type="entry name" value="GH2_Domain-Containing"/>
</dbReference>
<accession>A0A1H4DLF6</accession>
<dbReference type="InterPro" id="IPR032311">
    <property type="entry name" value="DUF4982"/>
</dbReference>
<evidence type="ECO:0000313" key="3">
    <source>
        <dbReference type="Proteomes" id="UP000198850"/>
    </source>
</evidence>
<sequence>MNGNKVVTFLQDICHREDPTRPVTMGIDRIENALDNNFVSAVDIPDFNYKPAWYEKANTRLPPGFILGTETASTLSSRGVYKFPVVFYKNKVYDDNQSSSYDFEFCTWSQIPDDEFVKQDDLQYVLGELYGQGLIIWVSPLYMTKSGHHTVLILESLISPVCQKTGITSYPSAELFVNGRSMGKQVKNNGSSTSRYCLMWTDVKYKPGTIKVVAYDQSGKPVAQVWNHFSCHI</sequence>
<reference evidence="2 3" key="1">
    <citation type="submission" date="2016-10" db="EMBL/GenBank/DDBJ databases">
        <authorList>
            <person name="de Groot N.N."/>
        </authorList>
    </citation>
    <scope>NUCLEOTIDE SEQUENCE [LARGE SCALE GENOMIC DNA]</scope>
    <source>
        <strain evidence="2 3">DSM 19033</strain>
    </source>
</reference>
<protein>
    <submittedName>
        <fullName evidence="2">Beta-galactosidase</fullName>
    </submittedName>
</protein>
<dbReference type="RefSeq" id="WP_245735212.1">
    <property type="nucleotide sequence ID" value="NZ_FNRA01000005.1"/>
</dbReference>
<name>A0A1H4DLF6_9SPHI</name>
<dbReference type="SUPFAM" id="SSF51445">
    <property type="entry name" value="(Trans)glycosidases"/>
    <property type="match status" value="1"/>
</dbReference>
<dbReference type="Proteomes" id="UP000198850">
    <property type="component" value="Unassembled WGS sequence"/>
</dbReference>
<organism evidence="2 3">
    <name type="scientific">Pedobacter hartonius</name>
    <dbReference type="NCBI Taxonomy" id="425514"/>
    <lineage>
        <taxon>Bacteria</taxon>
        <taxon>Pseudomonadati</taxon>
        <taxon>Bacteroidota</taxon>
        <taxon>Sphingobacteriia</taxon>
        <taxon>Sphingobacteriales</taxon>
        <taxon>Sphingobacteriaceae</taxon>
        <taxon>Pedobacter</taxon>
    </lineage>
</organism>
<feature type="domain" description="DUF4982" evidence="1">
    <location>
        <begin position="168"/>
        <end position="223"/>
    </location>
</feature>
<evidence type="ECO:0000259" key="1">
    <source>
        <dbReference type="Pfam" id="PF16355"/>
    </source>
</evidence>
<gene>
    <name evidence="2" type="ORF">SAMN05443550_1053</name>
</gene>
<proteinExistence type="predicted"/>
<dbReference type="EMBL" id="FNRA01000005">
    <property type="protein sequence ID" value="SEA73544.1"/>
    <property type="molecule type" value="Genomic_DNA"/>
</dbReference>
<dbReference type="InterPro" id="IPR013783">
    <property type="entry name" value="Ig-like_fold"/>
</dbReference>
<keyword evidence="3" id="KW-1185">Reference proteome</keyword>
<dbReference type="PANTHER" id="PTHR42732:SF1">
    <property type="entry name" value="BETA-MANNOSIDASE"/>
    <property type="match status" value="1"/>
</dbReference>
<dbReference type="PANTHER" id="PTHR42732">
    <property type="entry name" value="BETA-GALACTOSIDASE"/>
    <property type="match status" value="1"/>
</dbReference>
<dbReference type="AlphaFoldDB" id="A0A1H4DLF6"/>